<organism evidence="1">
    <name type="scientific">viral metagenome</name>
    <dbReference type="NCBI Taxonomy" id="1070528"/>
    <lineage>
        <taxon>unclassified sequences</taxon>
        <taxon>metagenomes</taxon>
        <taxon>organismal metagenomes</taxon>
    </lineage>
</organism>
<accession>A0A6C0ATN1</accession>
<dbReference type="AlphaFoldDB" id="A0A6C0ATN1"/>
<sequence>MSLFKHIYQLPEELIDIIFSYNDPYQVKHKELVYNLSWKMWWRNAIRRFFPNTANPFHKYILEYNRNTFEYRRQSKKNKTNAIETT</sequence>
<proteinExistence type="predicted"/>
<name>A0A6C0ATN1_9ZZZZ</name>
<reference evidence="1" key="1">
    <citation type="journal article" date="2020" name="Nature">
        <title>Giant virus diversity and host interactions through global metagenomics.</title>
        <authorList>
            <person name="Schulz F."/>
            <person name="Roux S."/>
            <person name="Paez-Espino D."/>
            <person name="Jungbluth S."/>
            <person name="Walsh D.A."/>
            <person name="Denef V.J."/>
            <person name="McMahon K.D."/>
            <person name="Konstantinidis K.T."/>
            <person name="Eloe-Fadrosh E.A."/>
            <person name="Kyrpides N.C."/>
            <person name="Woyke T."/>
        </authorList>
    </citation>
    <scope>NUCLEOTIDE SEQUENCE</scope>
    <source>
        <strain evidence="1">GVMAG-S-ERX555943-30</strain>
    </source>
</reference>
<dbReference type="EMBL" id="MN738751">
    <property type="protein sequence ID" value="QHS83279.1"/>
    <property type="molecule type" value="Genomic_DNA"/>
</dbReference>
<evidence type="ECO:0000313" key="1">
    <source>
        <dbReference type="EMBL" id="QHS83279.1"/>
    </source>
</evidence>
<evidence type="ECO:0008006" key="2">
    <source>
        <dbReference type="Google" id="ProtNLM"/>
    </source>
</evidence>
<protein>
    <recommendedName>
        <fullName evidence="2">F-box domain-containing protein</fullName>
    </recommendedName>
</protein>